<dbReference type="AlphaFoldDB" id="A0A8A3S8I5"/>
<feature type="domain" description="Glycosyl transferase family 1" evidence="2">
    <location>
        <begin position="198"/>
        <end position="354"/>
    </location>
</feature>
<evidence type="ECO:0000259" key="2">
    <source>
        <dbReference type="Pfam" id="PF00534"/>
    </source>
</evidence>
<keyword evidence="5" id="KW-1185">Reference proteome</keyword>
<dbReference type="InterPro" id="IPR028098">
    <property type="entry name" value="Glyco_trans_4-like_N"/>
</dbReference>
<dbReference type="PANTHER" id="PTHR46401">
    <property type="entry name" value="GLYCOSYLTRANSFERASE WBBK-RELATED"/>
    <property type="match status" value="1"/>
</dbReference>
<evidence type="ECO:0000313" key="4">
    <source>
        <dbReference type="EMBL" id="QSZ67886.1"/>
    </source>
</evidence>
<dbReference type="Pfam" id="PF13439">
    <property type="entry name" value="Glyco_transf_4"/>
    <property type="match status" value="1"/>
</dbReference>
<dbReference type="GO" id="GO:0016757">
    <property type="term" value="F:glycosyltransferase activity"/>
    <property type="evidence" value="ECO:0007669"/>
    <property type="project" value="InterPro"/>
</dbReference>
<organism evidence="4 5">
    <name type="scientific">Methanofollis aquaemaris</name>
    <dbReference type="NCBI Taxonomy" id="126734"/>
    <lineage>
        <taxon>Archaea</taxon>
        <taxon>Methanobacteriati</taxon>
        <taxon>Methanobacteriota</taxon>
        <taxon>Stenosarchaea group</taxon>
        <taxon>Methanomicrobia</taxon>
        <taxon>Methanomicrobiales</taxon>
        <taxon>Methanomicrobiaceae</taxon>
        <taxon>Methanofollis</taxon>
    </lineage>
</organism>
<dbReference type="SUPFAM" id="SSF53756">
    <property type="entry name" value="UDP-Glycosyltransferase/glycogen phosphorylase"/>
    <property type="match status" value="1"/>
</dbReference>
<dbReference type="GeneID" id="76424790"/>
<sequence>MRTSTICMVHGSDVSIPNGATDRVIAFVNGLKNADYDVHLVVPEPMGTLPKDVEGINIHSINTTEKGITNQVSRAVALSLKAKRIARNTGALLQIEHSTLAGFASLMGCSDFILDMHDLCFTDPLYLNLPFSKFIQRGIYKVEERAVKNASKILVVSEPMKNFVIDEWNIPGDRIEVIPSGYFASKIGNGISQVPVSPDVISRVGSLFVHLDIDAIVALAKSLQETEVKIHLIGGGVAEHELHLNIQKYHLNNIVVRGWVSYQEAVRIMRGSLVTFESIKDTMTTRLASPIKILNYAAIGRPIVLSDVSELSGIFQSKNAALVSDPSDIDQFVENTHLLLDNAGLRDQIGNNAFNLTRAYSWEKQGEKLANILDDMD</sequence>
<keyword evidence="1" id="KW-0808">Transferase</keyword>
<evidence type="ECO:0000259" key="3">
    <source>
        <dbReference type="Pfam" id="PF13439"/>
    </source>
</evidence>
<reference evidence="4" key="1">
    <citation type="journal article" date="2001" name="Int. J. Syst. Evol. Microbiol.">
        <title>Methanofollis aquaemaris sp. nov., a methanogen isolated from an aquaculture fish pond.</title>
        <authorList>
            <person name="Lai M.C."/>
            <person name="Chen S.C."/>
        </authorList>
    </citation>
    <scope>NUCLEOTIDE SEQUENCE</scope>
    <source>
        <strain evidence="4">N2F9704</strain>
    </source>
</reference>
<accession>A0A8A3S8I5</accession>
<proteinExistence type="predicted"/>
<dbReference type="InterPro" id="IPR001296">
    <property type="entry name" value="Glyco_trans_1"/>
</dbReference>
<gene>
    <name evidence="4" type="ORF">RJ40_10465</name>
</gene>
<reference evidence="4" key="2">
    <citation type="submission" date="2019-02" db="EMBL/GenBank/DDBJ databases">
        <authorList>
            <person name="Chen S.-C."/>
            <person name="Chien H.-H."/>
            <person name="Lai M.-C."/>
        </authorList>
    </citation>
    <scope>NUCLEOTIDE SEQUENCE</scope>
    <source>
        <strain evidence="4">N2F9704</strain>
    </source>
</reference>
<dbReference type="EMBL" id="CP036172">
    <property type="protein sequence ID" value="QSZ67886.1"/>
    <property type="molecule type" value="Genomic_DNA"/>
</dbReference>
<evidence type="ECO:0000256" key="1">
    <source>
        <dbReference type="ARBA" id="ARBA00022679"/>
    </source>
</evidence>
<dbReference type="KEGG" id="maqe:RJ40_10465"/>
<dbReference type="Gene3D" id="3.40.50.2000">
    <property type="entry name" value="Glycogen Phosphorylase B"/>
    <property type="match status" value="2"/>
</dbReference>
<protein>
    <submittedName>
        <fullName evidence="4">Glycosyltransferase</fullName>
    </submittedName>
</protein>
<dbReference type="RefSeq" id="WP_265580803.1">
    <property type="nucleotide sequence ID" value="NZ_CP036172.1"/>
</dbReference>
<dbReference type="Proteomes" id="UP001042704">
    <property type="component" value="Chromosome"/>
</dbReference>
<name>A0A8A3S8I5_9EURY</name>
<dbReference type="Pfam" id="PF00534">
    <property type="entry name" value="Glycos_transf_1"/>
    <property type="match status" value="1"/>
</dbReference>
<feature type="domain" description="Glycosyltransferase subfamily 4-like N-terminal" evidence="3">
    <location>
        <begin position="18"/>
        <end position="181"/>
    </location>
</feature>
<dbReference type="PANTHER" id="PTHR46401:SF2">
    <property type="entry name" value="GLYCOSYLTRANSFERASE WBBK-RELATED"/>
    <property type="match status" value="1"/>
</dbReference>
<evidence type="ECO:0000313" key="5">
    <source>
        <dbReference type="Proteomes" id="UP001042704"/>
    </source>
</evidence>